<evidence type="ECO:0000313" key="2">
    <source>
        <dbReference type="EMBL" id="KAH0566812.1"/>
    </source>
</evidence>
<dbReference type="Proteomes" id="UP000826195">
    <property type="component" value="Unassembled WGS sequence"/>
</dbReference>
<reference evidence="2 3" key="1">
    <citation type="journal article" date="2021" name="J. Hered.">
        <title>A chromosome-level genome assembly of the parasitoid wasp, Cotesia glomerata (Hymenoptera: Braconidae).</title>
        <authorList>
            <person name="Pinto B.J."/>
            <person name="Weis J.J."/>
            <person name="Gamble T."/>
            <person name="Ode P.J."/>
            <person name="Paul R."/>
            <person name="Zaspel J.M."/>
        </authorList>
    </citation>
    <scope>NUCLEOTIDE SEQUENCE [LARGE SCALE GENOMIC DNA]</scope>
    <source>
        <strain evidence="2">CgM1</strain>
    </source>
</reference>
<dbReference type="EMBL" id="JAHXZJ010000001">
    <property type="protein sequence ID" value="KAH0566812.1"/>
    <property type="molecule type" value="Genomic_DNA"/>
</dbReference>
<accession>A0AAV7J505</accession>
<evidence type="ECO:0000313" key="3">
    <source>
        <dbReference type="Proteomes" id="UP000826195"/>
    </source>
</evidence>
<feature type="compositionally biased region" description="Low complexity" evidence="1">
    <location>
        <begin position="74"/>
        <end position="89"/>
    </location>
</feature>
<keyword evidence="3" id="KW-1185">Reference proteome</keyword>
<comment type="caution">
    <text evidence="2">The sequence shown here is derived from an EMBL/GenBank/DDBJ whole genome shotgun (WGS) entry which is preliminary data.</text>
</comment>
<sequence length="89" mass="9702">MYVLFIATGDNEGEWKAKEITRARDEREDGKKRTVDVRVCYDVLELLISSRVAAPASGVRGARHEPAHITGAKLSSLQATTTSLTTTSP</sequence>
<evidence type="ECO:0000256" key="1">
    <source>
        <dbReference type="SAM" id="MobiDB-lite"/>
    </source>
</evidence>
<feature type="region of interest" description="Disordered" evidence="1">
    <location>
        <begin position="57"/>
        <end position="89"/>
    </location>
</feature>
<protein>
    <submittedName>
        <fullName evidence="2">Uncharacterized protein</fullName>
    </submittedName>
</protein>
<organism evidence="2 3">
    <name type="scientific">Cotesia glomerata</name>
    <name type="common">Lepidopteran parasitic wasp</name>
    <name type="synonym">Apanteles glomeratus</name>
    <dbReference type="NCBI Taxonomy" id="32391"/>
    <lineage>
        <taxon>Eukaryota</taxon>
        <taxon>Metazoa</taxon>
        <taxon>Ecdysozoa</taxon>
        <taxon>Arthropoda</taxon>
        <taxon>Hexapoda</taxon>
        <taxon>Insecta</taxon>
        <taxon>Pterygota</taxon>
        <taxon>Neoptera</taxon>
        <taxon>Endopterygota</taxon>
        <taxon>Hymenoptera</taxon>
        <taxon>Apocrita</taxon>
        <taxon>Ichneumonoidea</taxon>
        <taxon>Braconidae</taxon>
        <taxon>Microgastrinae</taxon>
        <taxon>Cotesia</taxon>
    </lineage>
</organism>
<gene>
    <name evidence="2" type="ORF">KQX54_004490</name>
</gene>
<dbReference type="AlphaFoldDB" id="A0AAV7J505"/>
<name>A0AAV7J505_COTGL</name>
<proteinExistence type="predicted"/>